<keyword evidence="1" id="KW-0472">Membrane</keyword>
<feature type="transmembrane region" description="Helical" evidence="1">
    <location>
        <begin position="74"/>
        <end position="94"/>
    </location>
</feature>
<dbReference type="PATRIC" id="fig|1445510.3.peg.440"/>
<feature type="transmembrane region" description="Helical" evidence="1">
    <location>
        <begin position="29"/>
        <end position="53"/>
    </location>
</feature>
<keyword evidence="1" id="KW-0812">Transmembrane</keyword>
<protein>
    <submittedName>
        <fullName evidence="2">Uncharacterized protein</fullName>
    </submittedName>
</protein>
<dbReference type="HOGENOM" id="CLU_127509_0_0_6"/>
<dbReference type="STRING" id="1445510.YC6258_00454"/>
<reference evidence="2 3" key="1">
    <citation type="submission" date="2014-01" db="EMBL/GenBank/DDBJ databases">
        <title>Full genme sequencing of cellulolytic bacterium Gynuella sunshinyii YC6258T gen. nov., sp. nov.</title>
        <authorList>
            <person name="Khan H."/>
            <person name="Chung E.J."/>
            <person name="Chung Y.R."/>
        </authorList>
    </citation>
    <scope>NUCLEOTIDE SEQUENCE [LARGE SCALE GENOMIC DNA]</scope>
    <source>
        <strain evidence="2 3">YC6258</strain>
    </source>
</reference>
<dbReference type="KEGG" id="gsn:YC6258_00454"/>
<dbReference type="AlphaFoldDB" id="A0A0C5VQE7"/>
<proteinExistence type="predicted"/>
<sequence length="133" mass="14680">MVFHFIALTFMVVSVYNFAHGLLTDPADVVTLIIRTINTLVISLAMYELGVGVDKEYSTVKKGETIFQNTRRTITRFVGTVCIALVLEALIMIIKYSQLDLAGNLYYPIGIIVACSFLLCALGGFLRLTAHAE</sequence>
<feature type="transmembrane region" description="Helical" evidence="1">
    <location>
        <begin position="5"/>
        <end position="23"/>
    </location>
</feature>
<evidence type="ECO:0000256" key="1">
    <source>
        <dbReference type="SAM" id="Phobius"/>
    </source>
</evidence>
<keyword evidence="3" id="KW-1185">Reference proteome</keyword>
<feature type="transmembrane region" description="Helical" evidence="1">
    <location>
        <begin position="106"/>
        <end position="128"/>
    </location>
</feature>
<organism evidence="2 3">
    <name type="scientific">Gynuella sunshinyii YC6258</name>
    <dbReference type="NCBI Taxonomy" id="1445510"/>
    <lineage>
        <taxon>Bacteria</taxon>
        <taxon>Pseudomonadati</taxon>
        <taxon>Pseudomonadota</taxon>
        <taxon>Gammaproteobacteria</taxon>
        <taxon>Oceanospirillales</taxon>
        <taxon>Saccharospirillaceae</taxon>
        <taxon>Gynuella</taxon>
    </lineage>
</organism>
<evidence type="ECO:0000313" key="2">
    <source>
        <dbReference type="EMBL" id="AJQ92504.1"/>
    </source>
</evidence>
<accession>A0A0C5VQE7</accession>
<keyword evidence="1" id="KW-1133">Transmembrane helix</keyword>
<dbReference type="Proteomes" id="UP000032266">
    <property type="component" value="Chromosome"/>
</dbReference>
<dbReference type="EMBL" id="CP007142">
    <property type="protein sequence ID" value="AJQ92504.1"/>
    <property type="molecule type" value="Genomic_DNA"/>
</dbReference>
<gene>
    <name evidence="2" type="ORF">YC6258_00454</name>
</gene>
<name>A0A0C5VQE7_9GAMM</name>
<evidence type="ECO:0000313" key="3">
    <source>
        <dbReference type="Proteomes" id="UP000032266"/>
    </source>
</evidence>